<sequence>MSFVEQHFVPYRAEQSLGPGRALVFAPHPDDEVLGCGGAIMRHVAAGDPLAVVIVTDGGAASGAGSEYARVREQESRCAAEILGYGEPLCWRMPDRGIAYGEALIERMMDAIREQQADLVYVPSWWEMHPDHYAVALAGAEAVRRSEGDIALVMYEVGVPLHPNRLLDITDLVQRKQAAVDCFASQLAQQDYGRHIGALNVYRTYTLPATVLAAEAYRIVRGDALRLDPSLAVRPGVYYTQRQAEAVAPPLVSAILLGADRAHGREALDSVFHQTYPNLEVVALAERTDAARSLPQPPEGGARFPVRWVECDPSTPRGATANTGMAQATGTYLLILDEATLLDPDHVASLMTWLCLDGQAHLARSGAILEEFLDGRLMRRVELSGDPDPARIDSGQVYPLASLLFERALFLDGCRFDDAASDDTDFLKGILASADPLPVDRKSVRRRHRLSPGVPYAQPQRGSSDPLGEDRDPASRVDARIQALEHEVEALRRSSSWRVTAPMRAFSRLLRRL</sequence>
<dbReference type="InterPro" id="IPR003737">
    <property type="entry name" value="GlcNAc_PI_deacetylase-related"/>
</dbReference>
<organism evidence="2 3">
    <name type="scientific">Thiocapsa marina 5811</name>
    <dbReference type="NCBI Taxonomy" id="768671"/>
    <lineage>
        <taxon>Bacteria</taxon>
        <taxon>Pseudomonadati</taxon>
        <taxon>Pseudomonadota</taxon>
        <taxon>Gammaproteobacteria</taxon>
        <taxon>Chromatiales</taxon>
        <taxon>Chromatiaceae</taxon>
        <taxon>Thiocapsa</taxon>
    </lineage>
</organism>
<dbReference type="PATRIC" id="fig|768671.3.peg.1631"/>
<dbReference type="eggNOG" id="COG0463">
    <property type="taxonomic scope" value="Bacteria"/>
</dbReference>
<dbReference type="STRING" id="768671.ThimaDRAFT_1532"/>
<dbReference type="RefSeq" id="WP_007192409.1">
    <property type="nucleotide sequence ID" value="NZ_AFWV01000004.1"/>
</dbReference>
<dbReference type="Gene3D" id="3.90.550.10">
    <property type="entry name" value="Spore Coat Polysaccharide Biosynthesis Protein SpsA, Chain A"/>
    <property type="match status" value="1"/>
</dbReference>
<dbReference type="GO" id="GO:0016811">
    <property type="term" value="F:hydrolase activity, acting on carbon-nitrogen (but not peptide) bonds, in linear amides"/>
    <property type="evidence" value="ECO:0007669"/>
    <property type="project" value="TreeGrafter"/>
</dbReference>
<name>F9U9D0_9GAMM</name>
<dbReference type="AlphaFoldDB" id="F9U9D0"/>
<dbReference type="OrthoDB" id="9790023at2"/>
<keyword evidence="3" id="KW-1185">Reference proteome</keyword>
<gene>
    <name evidence="2" type="ORF">ThimaDRAFT_1532</name>
</gene>
<evidence type="ECO:0000313" key="3">
    <source>
        <dbReference type="Proteomes" id="UP000005459"/>
    </source>
</evidence>
<evidence type="ECO:0000313" key="2">
    <source>
        <dbReference type="EMBL" id="EGV19388.1"/>
    </source>
</evidence>
<dbReference type="SUPFAM" id="SSF53448">
    <property type="entry name" value="Nucleotide-diphospho-sugar transferases"/>
    <property type="match status" value="1"/>
</dbReference>
<dbReference type="PANTHER" id="PTHR12993">
    <property type="entry name" value="N-ACETYLGLUCOSAMINYL-PHOSPHATIDYLINOSITOL DE-N-ACETYLASE-RELATED"/>
    <property type="match status" value="1"/>
</dbReference>
<accession>F9U9D0</accession>
<evidence type="ECO:0000256" key="1">
    <source>
        <dbReference type="SAM" id="MobiDB-lite"/>
    </source>
</evidence>
<protein>
    <submittedName>
        <fullName evidence="2">LmbE family protein</fullName>
    </submittedName>
</protein>
<dbReference type="Gene3D" id="3.40.50.10320">
    <property type="entry name" value="LmbE-like"/>
    <property type="match status" value="1"/>
</dbReference>
<dbReference type="InterPro" id="IPR024078">
    <property type="entry name" value="LmbE-like_dom_sf"/>
</dbReference>
<feature type="region of interest" description="Disordered" evidence="1">
    <location>
        <begin position="448"/>
        <end position="475"/>
    </location>
</feature>
<dbReference type="InterPro" id="IPR029044">
    <property type="entry name" value="Nucleotide-diphossugar_trans"/>
</dbReference>
<dbReference type="PANTHER" id="PTHR12993:SF29">
    <property type="entry name" value="BLR3841 PROTEIN"/>
    <property type="match status" value="1"/>
</dbReference>
<reference evidence="2 3" key="1">
    <citation type="submission" date="2011-06" db="EMBL/GenBank/DDBJ databases">
        <title>The draft genome of Thiocapsa marina 5811.</title>
        <authorList>
            <consortium name="US DOE Joint Genome Institute (JGI-PGF)"/>
            <person name="Lucas S."/>
            <person name="Han J."/>
            <person name="Cheng J.-F."/>
            <person name="Goodwin L."/>
            <person name="Pitluck S."/>
            <person name="Peters L."/>
            <person name="Land M.L."/>
            <person name="Hauser L."/>
            <person name="Vogl K."/>
            <person name="Liu Z."/>
            <person name="Imhoff J."/>
            <person name="Thiel V."/>
            <person name="Frigaard N.-U."/>
            <person name="Bryant D."/>
            <person name="Woyke T.J."/>
        </authorList>
    </citation>
    <scope>NUCLEOTIDE SEQUENCE [LARGE SCALE GENOMIC DNA]</scope>
    <source>
        <strain evidence="2 3">5811</strain>
    </source>
</reference>
<dbReference type="Proteomes" id="UP000005459">
    <property type="component" value="Unassembled WGS sequence"/>
</dbReference>
<dbReference type="eggNOG" id="COG2120">
    <property type="taxonomic scope" value="Bacteria"/>
</dbReference>
<dbReference type="Pfam" id="PF02585">
    <property type="entry name" value="PIG-L"/>
    <property type="match status" value="1"/>
</dbReference>
<proteinExistence type="predicted"/>
<dbReference type="SUPFAM" id="SSF102588">
    <property type="entry name" value="LmbE-like"/>
    <property type="match status" value="1"/>
</dbReference>
<dbReference type="EMBL" id="AFWV01000004">
    <property type="protein sequence ID" value="EGV19388.1"/>
    <property type="molecule type" value="Genomic_DNA"/>
</dbReference>
<dbReference type="CDD" id="cd00761">
    <property type="entry name" value="Glyco_tranf_GTA_type"/>
    <property type="match status" value="1"/>
</dbReference>